<sequence>MLAMAPTPGRTLTAHSPEAAGRKAVQLTQLCTIRPLPPSVICELDPVLTELLQRAEAGVRAQAAARLARCDWAPREAVRLLAFEPLDIARPVIERSMVLDETDLIALADLSHAHRMALIARIHLSAPVTLAMARHRERDCLMALANHEGALISEASAGDFAAIARAHESLQEALAGRGDLSEGFVRALHAVAASHVRARLAGQYPDLADLAFPADKGAGFEIDPDVDRHAETVASQLQSDRALSTSDVLRAARNGRAEIADHAIARLTGIEAADWRQALRRSPLRACLLAARAMAMAPGQAADLYSAMAASGRAHAMEPDSLTRACADIYAAFSRDDARRALHRMGAGGSIH</sequence>
<dbReference type="InterPro" id="IPR019285">
    <property type="entry name" value="DUF2336"/>
</dbReference>
<accession>A0A5M6ZP39</accession>
<organism evidence="1 2">
    <name type="scientific">Alkalicaulis satelles</name>
    <dbReference type="NCBI Taxonomy" id="2609175"/>
    <lineage>
        <taxon>Bacteria</taxon>
        <taxon>Pseudomonadati</taxon>
        <taxon>Pseudomonadota</taxon>
        <taxon>Alphaproteobacteria</taxon>
        <taxon>Maricaulales</taxon>
        <taxon>Maricaulaceae</taxon>
        <taxon>Alkalicaulis</taxon>
    </lineage>
</organism>
<dbReference type="AlphaFoldDB" id="A0A5M6ZP39"/>
<reference evidence="1 2" key="1">
    <citation type="submission" date="2019-09" db="EMBL/GenBank/DDBJ databases">
        <authorList>
            <person name="Kevbrin V."/>
            <person name="Grouzdev D.S."/>
        </authorList>
    </citation>
    <scope>NUCLEOTIDE SEQUENCE [LARGE SCALE GENOMIC DNA]</scope>
    <source>
        <strain evidence="1 2">G-192</strain>
    </source>
</reference>
<evidence type="ECO:0000313" key="1">
    <source>
        <dbReference type="EMBL" id="KAA5804988.1"/>
    </source>
</evidence>
<dbReference type="Proteomes" id="UP000325122">
    <property type="component" value="Unassembled WGS sequence"/>
</dbReference>
<keyword evidence="2" id="KW-1185">Reference proteome</keyword>
<comment type="caution">
    <text evidence="1">The sequence shown here is derived from an EMBL/GenBank/DDBJ whole genome shotgun (WGS) entry which is preliminary data.</text>
</comment>
<dbReference type="Pfam" id="PF10098">
    <property type="entry name" value="DUF2336"/>
    <property type="match status" value="1"/>
</dbReference>
<evidence type="ECO:0000313" key="2">
    <source>
        <dbReference type="Proteomes" id="UP000325122"/>
    </source>
</evidence>
<protein>
    <submittedName>
        <fullName evidence="1">DUF2336 domain-containing protein</fullName>
    </submittedName>
</protein>
<proteinExistence type="predicted"/>
<name>A0A5M6ZP39_9PROT</name>
<gene>
    <name evidence="1" type="ORF">F1654_03050</name>
</gene>
<dbReference type="EMBL" id="VWOJ01000001">
    <property type="protein sequence ID" value="KAA5804988.1"/>
    <property type="molecule type" value="Genomic_DNA"/>
</dbReference>